<dbReference type="AlphaFoldDB" id="A0A7X9FPD8"/>
<name>A0A7X9FPD8_9DELT</name>
<dbReference type="InterPro" id="IPR006145">
    <property type="entry name" value="PsdUridine_synth_RsuA/RluA"/>
</dbReference>
<dbReference type="Gene3D" id="3.30.70.580">
    <property type="entry name" value="Pseudouridine synthase I, catalytic domain, N-terminal subdomain"/>
    <property type="match status" value="1"/>
</dbReference>
<dbReference type="GO" id="GO:0003723">
    <property type="term" value="F:RNA binding"/>
    <property type="evidence" value="ECO:0007669"/>
    <property type="project" value="UniProtKB-KW"/>
</dbReference>
<keyword evidence="3" id="KW-0694">RNA-binding</keyword>
<dbReference type="Gene3D" id="3.10.290.10">
    <property type="entry name" value="RNA-binding S4 domain"/>
    <property type="match status" value="1"/>
</dbReference>
<protein>
    <recommendedName>
        <fullName evidence="4">Pseudouridine synthase</fullName>
        <ecNumber evidence="4">5.4.99.-</ecNumber>
    </recommendedName>
</protein>
<organism evidence="6 7">
    <name type="scientific">SAR324 cluster bacterium</name>
    <dbReference type="NCBI Taxonomy" id="2024889"/>
    <lineage>
        <taxon>Bacteria</taxon>
        <taxon>Deltaproteobacteria</taxon>
        <taxon>SAR324 cluster</taxon>
    </lineage>
</organism>
<dbReference type="Pfam" id="PF00849">
    <property type="entry name" value="PseudoU_synth_2"/>
    <property type="match status" value="1"/>
</dbReference>
<reference evidence="6 7" key="1">
    <citation type="journal article" date="2020" name="Biotechnol. Biofuels">
        <title>New insights from the biogas microbiome by comprehensive genome-resolved metagenomics of nearly 1600 species originating from multiple anaerobic digesters.</title>
        <authorList>
            <person name="Campanaro S."/>
            <person name="Treu L."/>
            <person name="Rodriguez-R L.M."/>
            <person name="Kovalovszki A."/>
            <person name="Ziels R.M."/>
            <person name="Maus I."/>
            <person name="Zhu X."/>
            <person name="Kougias P.G."/>
            <person name="Basile A."/>
            <person name="Luo G."/>
            <person name="Schluter A."/>
            <person name="Konstantinidis K.T."/>
            <person name="Angelidaki I."/>
        </authorList>
    </citation>
    <scope>NUCLEOTIDE SEQUENCE [LARGE SCALE GENOMIC DNA]</scope>
    <source>
        <strain evidence="6">AS27yjCOA_65</strain>
    </source>
</reference>
<dbReference type="InterPro" id="IPR036986">
    <property type="entry name" value="S4_RNA-bd_sf"/>
</dbReference>
<dbReference type="Pfam" id="PF01479">
    <property type="entry name" value="S4"/>
    <property type="match status" value="1"/>
</dbReference>
<evidence type="ECO:0000256" key="2">
    <source>
        <dbReference type="ARBA" id="ARBA00023235"/>
    </source>
</evidence>
<dbReference type="PANTHER" id="PTHR47683">
    <property type="entry name" value="PSEUDOURIDINE SYNTHASE FAMILY PROTEIN-RELATED"/>
    <property type="match status" value="1"/>
</dbReference>
<evidence type="ECO:0000313" key="6">
    <source>
        <dbReference type="EMBL" id="NMC61836.1"/>
    </source>
</evidence>
<dbReference type="Proteomes" id="UP000524246">
    <property type="component" value="Unassembled WGS sequence"/>
</dbReference>
<dbReference type="PANTHER" id="PTHR47683:SF2">
    <property type="entry name" value="RNA-BINDING S4 DOMAIN-CONTAINING PROTEIN"/>
    <property type="match status" value="1"/>
</dbReference>
<dbReference type="CDD" id="cd02870">
    <property type="entry name" value="PseudoU_synth_RsuA_like"/>
    <property type="match status" value="1"/>
</dbReference>
<dbReference type="InterPro" id="IPR018496">
    <property type="entry name" value="PsdUridine_synth_RsuA/RluB_CS"/>
</dbReference>
<comment type="similarity">
    <text evidence="1 4">Belongs to the pseudouridine synthase RsuA family.</text>
</comment>
<gene>
    <name evidence="6" type="ORF">GYA55_01570</name>
</gene>
<evidence type="ECO:0000259" key="5">
    <source>
        <dbReference type="SMART" id="SM00363"/>
    </source>
</evidence>
<dbReference type="InterPro" id="IPR020094">
    <property type="entry name" value="TruA/RsuA/RluB/E/F_N"/>
</dbReference>
<dbReference type="InterPro" id="IPR000748">
    <property type="entry name" value="PsdUridine_synth_RsuA/RluB/E/F"/>
</dbReference>
<proteinExistence type="inferred from homology"/>
<sequence>MRVMNKLRLQKYLSECGVASRRAAESLIEEGKVRVNGKVAILGQQVDPEHDKIQVRDKIVRPAPKGVLLFYKPREVVSTMSDPQGRRCLADYITKPYRSYFPVGRLDWDSTGLVILTNDGELAERLLHPRYGFERVYHVRVAGELRDKEMLRIERGVRLHDGVAKAHVKFLRRDDDATWLELRLREGRNRIVRRMMDHIHHPVLKLQRIAHGPCKLGSLKPGDLRRLTEDEYRKLRRKIFSQESLSKGKKHSGS</sequence>
<accession>A0A7X9FPD8</accession>
<dbReference type="InterPro" id="IPR020103">
    <property type="entry name" value="PsdUridine_synth_cat_dom_sf"/>
</dbReference>
<evidence type="ECO:0000256" key="4">
    <source>
        <dbReference type="RuleBase" id="RU003887"/>
    </source>
</evidence>
<comment type="caution">
    <text evidence="6">The sequence shown here is derived from an EMBL/GenBank/DDBJ whole genome shotgun (WGS) entry which is preliminary data.</text>
</comment>
<dbReference type="InterPro" id="IPR042092">
    <property type="entry name" value="PsdUridine_s_RsuA/RluB/E/F_cat"/>
</dbReference>
<feature type="domain" description="RNA-binding S4" evidence="5">
    <location>
        <begin position="7"/>
        <end position="68"/>
    </location>
</feature>
<dbReference type="Gene3D" id="3.30.70.1560">
    <property type="entry name" value="Alpha-L RNA-binding motif"/>
    <property type="match status" value="1"/>
</dbReference>
<dbReference type="SUPFAM" id="SSF55174">
    <property type="entry name" value="Alpha-L RNA-binding motif"/>
    <property type="match status" value="1"/>
</dbReference>
<dbReference type="GO" id="GO:0000455">
    <property type="term" value="P:enzyme-directed rRNA pseudouridine synthesis"/>
    <property type="evidence" value="ECO:0007669"/>
    <property type="project" value="UniProtKB-ARBA"/>
</dbReference>
<evidence type="ECO:0000313" key="7">
    <source>
        <dbReference type="Proteomes" id="UP000524246"/>
    </source>
</evidence>
<dbReference type="PROSITE" id="PS50889">
    <property type="entry name" value="S4"/>
    <property type="match status" value="1"/>
</dbReference>
<dbReference type="SMART" id="SM00363">
    <property type="entry name" value="S4"/>
    <property type="match status" value="1"/>
</dbReference>
<dbReference type="GO" id="GO:0120159">
    <property type="term" value="F:rRNA pseudouridine synthase activity"/>
    <property type="evidence" value="ECO:0007669"/>
    <property type="project" value="UniProtKB-ARBA"/>
</dbReference>
<dbReference type="SUPFAM" id="SSF55120">
    <property type="entry name" value="Pseudouridine synthase"/>
    <property type="match status" value="1"/>
</dbReference>
<evidence type="ECO:0000256" key="1">
    <source>
        <dbReference type="ARBA" id="ARBA00008348"/>
    </source>
</evidence>
<dbReference type="CDD" id="cd00165">
    <property type="entry name" value="S4"/>
    <property type="match status" value="1"/>
</dbReference>
<dbReference type="NCBIfam" id="TIGR00093">
    <property type="entry name" value="pseudouridine synthase"/>
    <property type="match status" value="1"/>
</dbReference>
<dbReference type="InterPro" id="IPR002942">
    <property type="entry name" value="S4_RNA-bd"/>
</dbReference>
<dbReference type="FunFam" id="3.10.290.10:FF:000003">
    <property type="entry name" value="Pseudouridine synthase"/>
    <property type="match status" value="1"/>
</dbReference>
<dbReference type="EMBL" id="JAAZON010000058">
    <property type="protein sequence ID" value="NMC61836.1"/>
    <property type="molecule type" value="Genomic_DNA"/>
</dbReference>
<dbReference type="PROSITE" id="PS01149">
    <property type="entry name" value="PSI_RSU"/>
    <property type="match status" value="1"/>
</dbReference>
<dbReference type="InterPro" id="IPR050343">
    <property type="entry name" value="RsuA_PseudoU_synthase"/>
</dbReference>
<dbReference type="EC" id="5.4.99.-" evidence="4"/>
<keyword evidence="2 4" id="KW-0413">Isomerase</keyword>
<evidence type="ECO:0000256" key="3">
    <source>
        <dbReference type="PROSITE-ProRule" id="PRU00182"/>
    </source>
</evidence>